<evidence type="ECO:0000256" key="1">
    <source>
        <dbReference type="SAM" id="MobiDB-lite"/>
    </source>
</evidence>
<name>A0A5B0SH35_PUCGR</name>
<evidence type="ECO:0000313" key="2">
    <source>
        <dbReference type="EMBL" id="KAA1137070.1"/>
    </source>
</evidence>
<proteinExistence type="predicted"/>
<evidence type="ECO:0000313" key="3">
    <source>
        <dbReference type="Proteomes" id="UP000325313"/>
    </source>
</evidence>
<accession>A0A5B0SH35</accession>
<feature type="region of interest" description="Disordered" evidence="1">
    <location>
        <begin position="1"/>
        <end position="35"/>
    </location>
</feature>
<reference evidence="2 3" key="1">
    <citation type="submission" date="2019-05" db="EMBL/GenBank/DDBJ databases">
        <title>Emergence of the Ug99 lineage of the wheat stem rust pathogen through somatic hybridization.</title>
        <authorList>
            <person name="Li F."/>
            <person name="Upadhyaya N.M."/>
            <person name="Sperschneider J."/>
            <person name="Matny O."/>
            <person name="Nguyen-Phuc H."/>
            <person name="Mago R."/>
            <person name="Raley C."/>
            <person name="Miller M.E."/>
            <person name="Silverstein K.A.T."/>
            <person name="Henningsen E."/>
            <person name="Hirsch C.D."/>
            <person name="Visser B."/>
            <person name="Pretorius Z.A."/>
            <person name="Steffenson B.J."/>
            <person name="Schwessinger B."/>
            <person name="Dodds P.N."/>
            <person name="Figueroa M."/>
        </authorList>
    </citation>
    <scope>NUCLEOTIDE SEQUENCE [LARGE SCALE GENOMIC DNA]</scope>
    <source>
        <strain evidence="2 3">Ug99</strain>
    </source>
</reference>
<dbReference type="EMBL" id="VDEP01000012">
    <property type="protein sequence ID" value="KAA1137070.1"/>
    <property type="molecule type" value="Genomic_DNA"/>
</dbReference>
<gene>
    <name evidence="2" type="ORF">PGTUg99_005402</name>
</gene>
<sequence length="168" mass="18456">MERRRTPTNNWPTHFIYTQSNPTKPNGENTPRLNRAHSTETLPTELNSLPPSISFLAITTPPLPSRPMLITNTGGRPTSSKSHPSSCELRKPSFTEVWISSTGARSLALKSSPEIGARGAHHHQSTPEAGTRLGSDEQNCWLRLFLLVGGKLVTSSGEIHFFPLPSNH</sequence>
<organism evidence="2 3">
    <name type="scientific">Puccinia graminis f. sp. tritici</name>
    <dbReference type="NCBI Taxonomy" id="56615"/>
    <lineage>
        <taxon>Eukaryota</taxon>
        <taxon>Fungi</taxon>
        <taxon>Dikarya</taxon>
        <taxon>Basidiomycota</taxon>
        <taxon>Pucciniomycotina</taxon>
        <taxon>Pucciniomycetes</taxon>
        <taxon>Pucciniales</taxon>
        <taxon>Pucciniaceae</taxon>
        <taxon>Puccinia</taxon>
    </lineage>
</organism>
<dbReference type="AlphaFoldDB" id="A0A5B0SH35"/>
<comment type="caution">
    <text evidence="2">The sequence shown here is derived from an EMBL/GenBank/DDBJ whole genome shotgun (WGS) entry which is preliminary data.</text>
</comment>
<protein>
    <submittedName>
        <fullName evidence="2">Uncharacterized protein</fullName>
    </submittedName>
</protein>
<feature type="compositionally biased region" description="Polar residues" evidence="1">
    <location>
        <begin position="7"/>
        <end position="32"/>
    </location>
</feature>
<dbReference type="Proteomes" id="UP000325313">
    <property type="component" value="Unassembled WGS sequence"/>
</dbReference>